<gene>
    <name evidence="1" type="ORF">HVY52_14430</name>
</gene>
<evidence type="ECO:0000313" key="1">
    <source>
        <dbReference type="EMBL" id="QLN00934.1"/>
    </source>
</evidence>
<dbReference type="RefSeq" id="WP_169710614.1">
    <property type="nucleotide sequence ID" value="NZ_CP055675.1"/>
</dbReference>
<dbReference type="EMBL" id="CP055675">
    <property type="protein sequence ID" value="QLN00934.1"/>
    <property type="molecule type" value="Genomic_DNA"/>
</dbReference>
<proteinExistence type="predicted"/>
<dbReference type="Proteomes" id="UP000510927">
    <property type="component" value="Chromosome"/>
</dbReference>
<dbReference type="Pfam" id="PF02413">
    <property type="entry name" value="Caudo_TAP"/>
    <property type="match status" value="1"/>
</dbReference>
<dbReference type="InterPro" id="IPR051220">
    <property type="entry name" value="TFA_Chaperone"/>
</dbReference>
<evidence type="ECO:0000313" key="2">
    <source>
        <dbReference type="Proteomes" id="UP000510927"/>
    </source>
</evidence>
<protein>
    <submittedName>
        <fullName evidence="1">Tail fiber assembly protein</fullName>
    </submittedName>
</protein>
<dbReference type="InterPro" id="IPR003458">
    <property type="entry name" value="Phage_T4_Gp38_tail_assem"/>
</dbReference>
<dbReference type="PANTHER" id="PTHR34413">
    <property type="entry name" value="PROPHAGE TAIL FIBER ASSEMBLY PROTEIN HOMOLOG TFAE-RELATED-RELATED"/>
    <property type="match status" value="1"/>
</dbReference>
<accession>A0A7W3HV77</accession>
<reference evidence="1 2" key="1">
    <citation type="submission" date="2020-06" db="EMBL/GenBank/DDBJ databases">
        <title>REHAB project genomes.</title>
        <authorList>
            <person name="Shaw L.P."/>
        </authorList>
    </citation>
    <scope>NUCLEOTIDE SEQUENCE [LARGE SCALE GENOMIC DNA]</scope>
    <source>
        <strain evidence="1 2">RHB28-C13</strain>
    </source>
</reference>
<organism evidence="1 2">
    <name type="scientific">Escherichia fergusonii</name>
    <dbReference type="NCBI Taxonomy" id="564"/>
    <lineage>
        <taxon>Bacteria</taxon>
        <taxon>Pseudomonadati</taxon>
        <taxon>Pseudomonadota</taxon>
        <taxon>Gammaproteobacteria</taxon>
        <taxon>Enterobacterales</taxon>
        <taxon>Enterobacteriaceae</taxon>
        <taxon>Escherichia</taxon>
    </lineage>
</organism>
<sequence>MTFRMSAEAQTIRVFNLLDGSNEFIGESDAYIPPYTGLPANSTDIAPPDIPAGYAAVFNADEMKWHLTEDHRGKTVYETKTGAAIYISELGALPPDVTTISPTGNYQKWNGNAWVDDVDAERVALINEAESQKKELLRHASEIIATLQDAVDLDMATDEEKLRLNEWKKYRVLLNRIRPENAPDIEWPVSPVME</sequence>
<dbReference type="AlphaFoldDB" id="A0A7W3HV77"/>
<name>A0A7W3HV77_ESCFE</name>
<dbReference type="PANTHER" id="PTHR34413:SF2">
    <property type="entry name" value="PROPHAGE TAIL FIBER ASSEMBLY PROTEIN HOMOLOG TFAE-RELATED"/>
    <property type="match status" value="1"/>
</dbReference>